<dbReference type="Proteomes" id="UP000184295">
    <property type="component" value="Unassembled WGS sequence"/>
</dbReference>
<accession>A0A1M4SBY4</accession>
<dbReference type="PANTHER" id="PTHR35273:SF2">
    <property type="entry name" value="ALPHA-GALACTOSIDASE"/>
    <property type="match status" value="1"/>
</dbReference>
<dbReference type="Gene3D" id="3.20.20.70">
    <property type="entry name" value="Aldolase class I"/>
    <property type="match status" value="1"/>
</dbReference>
<dbReference type="InterPro" id="IPR013785">
    <property type="entry name" value="Aldolase_TIM"/>
</dbReference>
<organism evidence="2 3">
    <name type="scientific">Ferrithrix thermotolerans DSM 19514</name>
    <dbReference type="NCBI Taxonomy" id="1121881"/>
    <lineage>
        <taxon>Bacteria</taxon>
        <taxon>Bacillati</taxon>
        <taxon>Actinomycetota</taxon>
        <taxon>Acidimicrobiia</taxon>
        <taxon>Acidimicrobiales</taxon>
        <taxon>Acidimicrobiaceae</taxon>
        <taxon>Ferrithrix</taxon>
    </lineage>
</organism>
<name>A0A1M4SBY4_9ACTN</name>
<dbReference type="RefSeq" id="WP_072787860.1">
    <property type="nucleotide sequence ID" value="NZ_FQUL01000002.1"/>
</dbReference>
<keyword evidence="3" id="KW-1185">Reference proteome</keyword>
<dbReference type="STRING" id="1121881.SAMN02745225_00196"/>
<feature type="domain" description="Glycoside-hydrolase family GH114 TIM-barrel" evidence="1">
    <location>
        <begin position="43"/>
        <end position="258"/>
    </location>
</feature>
<reference evidence="3" key="1">
    <citation type="submission" date="2016-11" db="EMBL/GenBank/DDBJ databases">
        <authorList>
            <person name="Varghese N."/>
            <person name="Submissions S."/>
        </authorList>
    </citation>
    <scope>NUCLEOTIDE SEQUENCE [LARGE SCALE GENOMIC DNA]</scope>
    <source>
        <strain evidence="3">DSM 19514</strain>
    </source>
</reference>
<dbReference type="PANTHER" id="PTHR35273">
    <property type="entry name" value="ALPHA-1,4 POLYGALACTOSAMINIDASE, PUTATIVE (AFU_ORTHOLOGUE AFUA_3G07890)-RELATED"/>
    <property type="match status" value="1"/>
</dbReference>
<dbReference type="EMBL" id="FQUL01000002">
    <property type="protein sequence ID" value="SHE29726.1"/>
    <property type="molecule type" value="Genomic_DNA"/>
</dbReference>
<dbReference type="SUPFAM" id="SSF51445">
    <property type="entry name" value="(Trans)glycosidases"/>
    <property type="match status" value="1"/>
</dbReference>
<gene>
    <name evidence="2" type="ORF">SAMN02745225_00196</name>
</gene>
<keyword evidence="2" id="KW-0378">Hydrolase</keyword>
<protein>
    <submittedName>
        <fullName evidence="2">Glycoside-hydrolase family GH114</fullName>
    </submittedName>
</protein>
<dbReference type="InterPro" id="IPR017853">
    <property type="entry name" value="GH"/>
</dbReference>
<dbReference type="Pfam" id="PF03537">
    <property type="entry name" value="Glyco_hydro_114"/>
    <property type="match status" value="1"/>
</dbReference>
<evidence type="ECO:0000313" key="3">
    <source>
        <dbReference type="Proteomes" id="UP000184295"/>
    </source>
</evidence>
<dbReference type="AlphaFoldDB" id="A0A1M4SBY4"/>
<evidence type="ECO:0000259" key="1">
    <source>
        <dbReference type="Pfam" id="PF03537"/>
    </source>
</evidence>
<proteinExistence type="predicted"/>
<sequence length="290" mass="32002">MTRTISRSVIFVAMLLSVLLVRDAWRVRGGSEFSTNSLIGKAFQYQLQTVSGGPGLSATGGIELYPCDSHLLKCNNPKVFDIDLYGPNGRTPNAEVVAAIHRVGGYAICYIDAGTWEDWRPDANVFPSYLLGLPNGWPGERWLNISDLGVLLPIMKKRVAECARAGFNAVEFDNVDGYTNDTGFTITAKEQIRYNEALARLAHIYGLAVGLKNDYGQIRTLESYFDFAVDEQCVQYHSCNLVEPFISAGKAVFDVEYEGRVLDNCRRLPKGISLTQKSLALLPLPYGVCA</sequence>
<dbReference type="InterPro" id="IPR004352">
    <property type="entry name" value="GH114_TIM-barrel"/>
</dbReference>
<evidence type="ECO:0000313" key="2">
    <source>
        <dbReference type="EMBL" id="SHE29726.1"/>
    </source>
</evidence>
<dbReference type="GO" id="GO:0016787">
    <property type="term" value="F:hydrolase activity"/>
    <property type="evidence" value="ECO:0007669"/>
    <property type="project" value="UniProtKB-KW"/>
</dbReference>